<proteinExistence type="predicted"/>
<dbReference type="Proteomes" id="UP001396334">
    <property type="component" value="Unassembled WGS sequence"/>
</dbReference>
<evidence type="ECO:0000313" key="3">
    <source>
        <dbReference type="Proteomes" id="UP001396334"/>
    </source>
</evidence>
<dbReference type="InterPro" id="IPR036397">
    <property type="entry name" value="RNaseH_sf"/>
</dbReference>
<reference evidence="2 3" key="1">
    <citation type="journal article" date="2024" name="G3 (Bethesda)">
        <title>Genome assembly of Hibiscus sabdariffa L. provides insights into metabolisms of medicinal natural products.</title>
        <authorList>
            <person name="Kim T."/>
        </authorList>
    </citation>
    <scope>NUCLEOTIDE SEQUENCE [LARGE SCALE GENOMIC DNA]</scope>
    <source>
        <strain evidence="2">TK-2024</strain>
        <tissue evidence="2">Old leaves</tissue>
    </source>
</reference>
<dbReference type="SUPFAM" id="SSF53098">
    <property type="entry name" value="Ribonuclease H-like"/>
    <property type="match status" value="1"/>
</dbReference>
<organism evidence="2 3">
    <name type="scientific">Hibiscus sabdariffa</name>
    <name type="common">roselle</name>
    <dbReference type="NCBI Taxonomy" id="183260"/>
    <lineage>
        <taxon>Eukaryota</taxon>
        <taxon>Viridiplantae</taxon>
        <taxon>Streptophyta</taxon>
        <taxon>Embryophyta</taxon>
        <taxon>Tracheophyta</taxon>
        <taxon>Spermatophyta</taxon>
        <taxon>Magnoliopsida</taxon>
        <taxon>eudicotyledons</taxon>
        <taxon>Gunneridae</taxon>
        <taxon>Pentapetalae</taxon>
        <taxon>rosids</taxon>
        <taxon>malvids</taxon>
        <taxon>Malvales</taxon>
        <taxon>Malvaceae</taxon>
        <taxon>Malvoideae</taxon>
        <taxon>Hibiscus</taxon>
    </lineage>
</organism>
<dbReference type="CDD" id="cd06222">
    <property type="entry name" value="RNase_H_like"/>
    <property type="match status" value="1"/>
</dbReference>
<dbReference type="InterPro" id="IPR002156">
    <property type="entry name" value="RNaseH_domain"/>
</dbReference>
<dbReference type="InterPro" id="IPR044730">
    <property type="entry name" value="RNase_H-like_dom_plant"/>
</dbReference>
<comment type="caution">
    <text evidence="2">The sequence shown here is derived from an EMBL/GenBank/DDBJ whole genome shotgun (WGS) entry which is preliminary data.</text>
</comment>
<dbReference type="PANTHER" id="PTHR33033">
    <property type="entry name" value="POLYNUCLEOTIDYL TRANSFERASE, RIBONUCLEASE H-LIKE SUPERFAMILY PROTEIN-RELATED"/>
    <property type="match status" value="1"/>
</dbReference>
<keyword evidence="3" id="KW-1185">Reference proteome</keyword>
<accession>A0ABR2NL28</accession>
<feature type="domain" description="RNase H type-1" evidence="1">
    <location>
        <begin position="14"/>
        <end position="137"/>
    </location>
</feature>
<evidence type="ECO:0000313" key="2">
    <source>
        <dbReference type="EMBL" id="KAK8976867.1"/>
    </source>
</evidence>
<sequence length="196" mass="21300">MWISPEIEVLKFNIDGAVSGGFGLGLAGIGGVSRNYASKTLSYFSKNVGVIDVPTAILLAIKEASILFKSSKWTQSHRLFVECDSNNAVYWIKNIHLSPAPFKGIIEGIMATFEGLDRQVSLVSREQNTLADNVAKKKQIGCCILGVGSMPLLLHALPALSFASGFESFEGYACTHCFDGTNWRRAYWGFVVALVS</sequence>
<protein>
    <recommendedName>
        <fullName evidence="1">RNase H type-1 domain-containing protein</fullName>
    </recommendedName>
</protein>
<dbReference type="Gene3D" id="3.30.420.10">
    <property type="entry name" value="Ribonuclease H-like superfamily/Ribonuclease H"/>
    <property type="match status" value="1"/>
</dbReference>
<dbReference type="PANTHER" id="PTHR33033:SF118">
    <property type="entry name" value="OS02G0175302 PROTEIN"/>
    <property type="match status" value="1"/>
</dbReference>
<dbReference type="InterPro" id="IPR012337">
    <property type="entry name" value="RNaseH-like_sf"/>
</dbReference>
<dbReference type="EMBL" id="JBBPBN010000126">
    <property type="protein sequence ID" value="KAK8976867.1"/>
    <property type="molecule type" value="Genomic_DNA"/>
</dbReference>
<dbReference type="Pfam" id="PF13456">
    <property type="entry name" value="RVT_3"/>
    <property type="match status" value="1"/>
</dbReference>
<evidence type="ECO:0000259" key="1">
    <source>
        <dbReference type="Pfam" id="PF13456"/>
    </source>
</evidence>
<gene>
    <name evidence="2" type="ORF">V6N11_047634</name>
</gene>
<name>A0ABR2NL28_9ROSI</name>